<comment type="caution">
    <text evidence="3">The sequence shown here is derived from an EMBL/GenBank/DDBJ whole genome shotgun (WGS) entry which is preliminary data.</text>
</comment>
<name>A0A9Q0BK34_9MUSC</name>
<feature type="chain" id="PRO_5040448658" evidence="2">
    <location>
        <begin position="22"/>
        <end position="100"/>
    </location>
</feature>
<feature type="non-terminal residue" evidence="3">
    <location>
        <position position="100"/>
    </location>
</feature>
<proteinExistence type="predicted"/>
<reference evidence="3" key="1">
    <citation type="journal article" date="2023" name="Genome Biol. Evol.">
        <title>Long-read-based Genome Assembly of Drosophila gunungcola Reveals Fewer Chemosensory Genes in Flower-breeding Species.</title>
        <authorList>
            <person name="Negi A."/>
            <person name="Liao B.Y."/>
            <person name="Yeh S.D."/>
        </authorList>
    </citation>
    <scope>NUCLEOTIDE SEQUENCE</scope>
    <source>
        <strain evidence="3">Sukarami</strain>
    </source>
</reference>
<accession>A0A9Q0BK34</accession>
<evidence type="ECO:0000256" key="2">
    <source>
        <dbReference type="SAM" id="SignalP"/>
    </source>
</evidence>
<keyword evidence="4" id="KW-1185">Reference proteome</keyword>
<dbReference type="Proteomes" id="UP001059596">
    <property type="component" value="Unassembled WGS sequence"/>
</dbReference>
<evidence type="ECO:0000256" key="1">
    <source>
        <dbReference type="SAM" id="MobiDB-lite"/>
    </source>
</evidence>
<feature type="region of interest" description="Disordered" evidence="1">
    <location>
        <begin position="79"/>
        <end position="100"/>
    </location>
</feature>
<protein>
    <submittedName>
        <fullName evidence="3">Uncharacterized protein</fullName>
    </submittedName>
</protein>
<organism evidence="3 4">
    <name type="scientific">Drosophila gunungcola</name>
    <name type="common">fruit fly</name>
    <dbReference type="NCBI Taxonomy" id="103775"/>
    <lineage>
        <taxon>Eukaryota</taxon>
        <taxon>Metazoa</taxon>
        <taxon>Ecdysozoa</taxon>
        <taxon>Arthropoda</taxon>
        <taxon>Hexapoda</taxon>
        <taxon>Insecta</taxon>
        <taxon>Pterygota</taxon>
        <taxon>Neoptera</taxon>
        <taxon>Endopterygota</taxon>
        <taxon>Diptera</taxon>
        <taxon>Brachycera</taxon>
        <taxon>Muscomorpha</taxon>
        <taxon>Ephydroidea</taxon>
        <taxon>Drosophilidae</taxon>
        <taxon>Drosophila</taxon>
        <taxon>Sophophora</taxon>
    </lineage>
</organism>
<feature type="signal peptide" evidence="2">
    <location>
        <begin position="1"/>
        <end position="21"/>
    </location>
</feature>
<gene>
    <name evidence="3" type="ORF">M5D96_012892</name>
</gene>
<evidence type="ECO:0000313" key="3">
    <source>
        <dbReference type="EMBL" id="KAI8034339.1"/>
    </source>
</evidence>
<dbReference type="EMBL" id="JAMKOV010000076">
    <property type="protein sequence ID" value="KAI8034339.1"/>
    <property type="molecule type" value="Genomic_DNA"/>
</dbReference>
<sequence length="100" mass="11382">WFSAGFLLVFWANWSSGSARAEEWPKKRHTVNGLCTCSCTSNCTAIAKQRVLWYLSTSTLAFCVGQLVPVLLHLEHRRKQGKEQPQRQQQPQHNEGVAEL</sequence>
<evidence type="ECO:0000313" key="4">
    <source>
        <dbReference type="Proteomes" id="UP001059596"/>
    </source>
</evidence>
<dbReference type="AlphaFoldDB" id="A0A9Q0BK34"/>
<keyword evidence="2" id="KW-0732">Signal</keyword>